<comment type="caution">
    <text evidence="1">The sequence shown here is derived from an EMBL/GenBank/DDBJ whole genome shotgun (WGS) entry which is preliminary data.</text>
</comment>
<dbReference type="AlphaFoldDB" id="A0A5J4VSR8"/>
<dbReference type="EMBL" id="SNRW01005167">
    <property type="protein sequence ID" value="KAA6385658.1"/>
    <property type="molecule type" value="Genomic_DNA"/>
</dbReference>
<proteinExistence type="predicted"/>
<gene>
    <name evidence="1" type="ORF">EZS28_018815</name>
</gene>
<accession>A0A5J4VSR8</accession>
<protein>
    <submittedName>
        <fullName evidence="1">Uncharacterized protein</fullName>
    </submittedName>
</protein>
<evidence type="ECO:0000313" key="2">
    <source>
        <dbReference type="Proteomes" id="UP000324800"/>
    </source>
</evidence>
<sequence length="110" mass="12728">MFNFLMRVEPINKIETINMVQSFMFAMSQVKDPEQFAWWYDIFMSSIGWILFPRGPLTAAGLIKSISPSQYFTGGCPLQLLAIIGHIFVKFISNIDYRPIIFKDIENLEV</sequence>
<dbReference type="Proteomes" id="UP000324800">
    <property type="component" value="Unassembled WGS sequence"/>
</dbReference>
<evidence type="ECO:0000313" key="1">
    <source>
        <dbReference type="EMBL" id="KAA6385658.1"/>
    </source>
</evidence>
<organism evidence="1 2">
    <name type="scientific">Streblomastix strix</name>
    <dbReference type="NCBI Taxonomy" id="222440"/>
    <lineage>
        <taxon>Eukaryota</taxon>
        <taxon>Metamonada</taxon>
        <taxon>Preaxostyla</taxon>
        <taxon>Oxymonadida</taxon>
        <taxon>Streblomastigidae</taxon>
        <taxon>Streblomastix</taxon>
    </lineage>
</organism>
<reference evidence="1 2" key="1">
    <citation type="submission" date="2019-03" db="EMBL/GenBank/DDBJ databases">
        <title>Single cell metagenomics reveals metabolic interactions within the superorganism composed of flagellate Streblomastix strix and complex community of Bacteroidetes bacteria on its surface.</title>
        <authorList>
            <person name="Treitli S.C."/>
            <person name="Kolisko M."/>
            <person name="Husnik F."/>
            <person name="Keeling P."/>
            <person name="Hampl V."/>
        </authorList>
    </citation>
    <scope>NUCLEOTIDE SEQUENCE [LARGE SCALE GENOMIC DNA]</scope>
    <source>
        <strain evidence="1">ST1C</strain>
    </source>
</reference>
<name>A0A5J4VSR8_9EUKA</name>